<dbReference type="InterPro" id="IPR022742">
    <property type="entry name" value="Hydrolase_4"/>
</dbReference>
<dbReference type="RefSeq" id="WP_145259310.1">
    <property type="nucleotide sequence ID" value="NZ_CP036279.1"/>
</dbReference>
<dbReference type="PANTHER" id="PTHR12277">
    <property type="entry name" value="ALPHA/BETA HYDROLASE DOMAIN-CONTAINING PROTEIN"/>
    <property type="match status" value="1"/>
</dbReference>
<accession>A0A518B6E2</accession>
<dbReference type="Proteomes" id="UP000317093">
    <property type="component" value="Chromosome"/>
</dbReference>
<evidence type="ECO:0000313" key="3">
    <source>
        <dbReference type="Proteomes" id="UP000317093"/>
    </source>
</evidence>
<dbReference type="OrthoDB" id="9777090at2"/>
<dbReference type="PANTHER" id="PTHR12277:SF81">
    <property type="entry name" value="PROTEIN ABHD13"/>
    <property type="match status" value="1"/>
</dbReference>
<reference evidence="2 3" key="1">
    <citation type="submission" date="2019-02" db="EMBL/GenBank/DDBJ databases">
        <title>Deep-cultivation of Planctomycetes and their phenomic and genomic characterization uncovers novel biology.</title>
        <authorList>
            <person name="Wiegand S."/>
            <person name="Jogler M."/>
            <person name="Boedeker C."/>
            <person name="Pinto D."/>
            <person name="Vollmers J."/>
            <person name="Rivas-Marin E."/>
            <person name="Kohn T."/>
            <person name="Peeters S.H."/>
            <person name="Heuer A."/>
            <person name="Rast P."/>
            <person name="Oberbeckmann S."/>
            <person name="Bunk B."/>
            <person name="Jeske O."/>
            <person name="Meyerdierks A."/>
            <person name="Storesund J.E."/>
            <person name="Kallscheuer N."/>
            <person name="Luecker S."/>
            <person name="Lage O.M."/>
            <person name="Pohl T."/>
            <person name="Merkel B.J."/>
            <person name="Hornburger P."/>
            <person name="Mueller R.-W."/>
            <person name="Bruemmer F."/>
            <person name="Labrenz M."/>
            <person name="Spormann A.M."/>
            <person name="Op den Camp H."/>
            <person name="Overmann J."/>
            <person name="Amann R."/>
            <person name="Jetten M.S.M."/>
            <person name="Mascher T."/>
            <person name="Medema M.H."/>
            <person name="Devos D.P."/>
            <person name="Kaster A.-K."/>
            <person name="Ovreas L."/>
            <person name="Rohde M."/>
            <person name="Galperin M.Y."/>
            <person name="Jogler C."/>
        </authorList>
    </citation>
    <scope>NUCLEOTIDE SEQUENCE [LARGE SCALE GENOMIC DNA]</scope>
    <source>
        <strain evidence="2 3">Pan216</strain>
    </source>
</reference>
<dbReference type="EC" id="3.8.1.5" evidence="2"/>
<evidence type="ECO:0000259" key="1">
    <source>
        <dbReference type="Pfam" id="PF12146"/>
    </source>
</evidence>
<evidence type="ECO:0000313" key="2">
    <source>
        <dbReference type="EMBL" id="QDU62502.1"/>
    </source>
</evidence>
<dbReference type="InterPro" id="IPR029058">
    <property type="entry name" value="AB_hydrolase_fold"/>
</dbReference>
<dbReference type="KEGG" id="knv:Pan216_33690"/>
<sequence length="275" mass="31168">MVTNIERNLIFKPEQHPAGDWLPQGLVYEDILFSTEDGVSLHGWYCTDADRREQPRIVVDEGTPKPVVLFFHGNAGSLAWRAELIREWLGSFDVDFFAIDYRGYGKSDGRPSEEGFYRDSRAAYRWLVEEKGISPERVVIFGRSLGGAVALELALAVEHRCLVIESTFTSLPDVARLVYPWLPFPWLMVTRFDNRDRISSYHRPLFIGHGKRDNLVPIQMAQELFELAGGPKELFEVADAQHIGLMAYGGEIYRRRLAAFLTGAFAEQATSDVSP</sequence>
<dbReference type="Gene3D" id="3.40.50.1820">
    <property type="entry name" value="alpha/beta hydrolase"/>
    <property type="match status" value="1"/>
</dbReference>
<dbReference type="Pfam" id="PF12146">
    <property type="entry name" value="Hydrolase_4"/>
    <property type="match status" value="1"/>
</dbReference>
<gene>
    <name evidence="2" type="primary">dhmA</name>
    <name evidence="2" type="ORF">Pan216_33690</name>
</gene>
<proteinExistence type="predicted"/>
<keyword evidence="2" id="KW-0378">Hydrolase</keyword>
<name>A0A518B6E2_9BACT</name>
<dbReference type="EMBL" id="CP036279">
    <property type="protein sequence ID" value="QDU62502.1"/>
    <property type="molecule type" value="Genomic_DNA"/>
</dbReference>
<dbReference type="SUPFAM" id="SSF53474">
    <property type="entry name" value="alpha/beta-Hydrolases"/>
    <property type="match status" value="1"/>
</dbReference>
<feature type="domain" description="Serine aminopeptidase S33" evidence="1">
    <location>
        <begin position="63"/>
        <end position="172"/>
    </location>
</feature>
<organism evidence="2 3">
    <name type="scientific">Kolteria novifilia</name>
    <dbReference type="NCBI Taxonomy" id="2527975"/>
    <lineage>
        <taxon>Bacteria</taxon>
        <taxon>Pseudomonadati</taxon>
        <taxon>Planctomycetota</taxon>
        <taxon>Planctomycetia</taxon>
        <taxon>Kolteriales</taxon>
        <taxon>Kolteriaceae</taxon>
        <taxon>Kolteria</taxon>
    </lineage>
</organism>
<dbReference type="GO" id="GO:0018786">
    <property type="term" value="F:haloalkane dehalogenase activity"/>
    <property type="evidence" value="ECO:0007669"/>
    <property type="project" value="UniProtKB-EC"/>
</dbReference>
<keyword evidence="3" id="KW-1185">Reference proteome</keyword>
<protein>
    <submittedName>
        <fullName evidence="2">Haloalkane dehalogenase</fullName>
        <ecNumber evidence="2">3.8.1.5</ecNumber>
    </submittedName>
</protein>
<dbReference type="AlphaFoldDB" id="A0A518B6E2"/>